<protein>
    <submittedName>
        <fullName evidence="1">Uncharacterized protein</fullName>
    </submittedName>
</protein>
<gene>
    <name evidence="1" type="ORF">WN55_02847</name>
</gene>
<keyword evidence="2" id="KW-1185">Reference proteome</keyword>
<reference evidence="1 2" key="1">
    <citation type="submission" date="2015-07" db="EMBL/GenBank/DDBJ databases">
        <title>The genome of Dufourea novaeangliae.</title>
        <authorList>
            <person name="Pan H."/>
            <person name="Kapheim K."/>
        </authorList>
    </citation>
    <scope>NUCLEOTIDE SEQUENCE [LARGE SCALE GENOMIC DNA]</scope>
    <source>
        <strain evidence="1">0120121106</strain>
        <tissue evidence="1">Whole body</tissue>
    </source>
</reference>
<sequence>MLQDLLPICFTILSTGVACRTQAKCGNKWLWYFRQLLSLFAGYLLETCTQLVIRVHTNKKYAP</sequence>
<dbReference type="Proteomes" id="UP000076502">
    <property type="component" value="Unassembled WGS sequence"/>
</dbReference>
<organism evidence="1 2">
    <name type="scientific">Dufourea novaeangliae</name>
    <name type="common">Sweat bee</name>
    <dbReference type="NCBI Taxonomy" id="178035"/>
    <lineage>
        <taxon>Eukaryota</taxon>
        <taxon>Metazoa</taxon>
        <taxon>Ecdysozoa</taxon>
        <taxon>Arthropoda</taxon>
        <taxon>Hexapoda</taxon>
        <taxon>Insecta</taxon>
        <taxon>Pterygota</taxon>
        <taxon>Neoptera</taxon>
        <taxon>Endopterygota</taxon>
        <taxon>Hymenoptera</taxon>
        <taxon>Apocrita</taxon>
        <taxon>Aculeata</taxon>
        <taxon>Apoidea</taxon>
        <taxon>Anthophila</taxon>
        <taxon>Halictidae</taxon>
        <taxon>Rophitinae</taxon>
        <taxon>Dufourea</taxon>
    </lineage>
</organism>
<dbReference type="EMBL" id="KQ434924">
    <property type="protein sequence ID" value="KZC11565.1"/>
    <property type="molecule type" value="Genomic_DNA"/>
</dbReference>
<name>A0A154PI84_DUFNO</name>
<dbReference type="AlphaFoldDB" id="A0A154PI84"/>
<proteinExistence type="predicted"/>
<evidence type="ECO:0000313" key="1">
    <source>
        <dbReference type="EMBL" id="KZC11565.1"/>
    </source>
</evidence>
<accession>A0A154PI84</accession>
<evidence type="ECO:0000313" key="2">
    <source>
        <dbReference type="Proteomes" id="UP000076502"/>
    </source>
</evidence>